<comment type="function">
    <text evidence="13">Acts as a positive regulator of hedgehog signaling and regulates ciliary function.</text>
</comment>
<dbReference type="InterPro" id="IPR002967">
    <property type="entry name" value="Delta_tubulin"/>
</dbReference>
<keyword evidence="8" id="KW-0970">Cilium biogenesis/degradation</keyword>
<dbReference type="Proteomes" id="UP000085678">
    <property type="component" value="Unplaced"/>
</dbReference>
<evidence type="ECO:0000256" key="2">
    <source>
        <dbReference type="ARBA" id="ARBA00004123"/>
    </source>
</evidence>
<evidence type="ECO:0000256" key="10">
    <source>
        <dbReference type="ARBA" id="ARBA00023242"/>
    </source>
</evidence>
<dbReference type="KEGG" id="lak:106173275"/>
<dbReference type="InterPro" id="IPR008280">
    <property type="entry name" value="Tub_FtsZ_C"/>
</dbReference>
<accession>A0A1S3JHG7</accession>
<dbReference type="SMART" id="SM00864">
    <property type="entry name" value="Tubulin"/>
    <property type="match status" value="1"/>
</dbReference>
<dbReference type="GO" id="GO:0005814">
    <property type="term" value="C:centriole"/>
    <property type="evidence" value="ECO:0007669"/>
    <property type="project" value="UniProtKB-SubCell"/>
</dbReference>
<evidence type="ECO:0000256" key="9">
    <source>
        <dbReference type="ARBA" id="ARBA00023134"/>
    </source>
</evidence>
<keyword evidence="6 14" id="KW-0493">Microtubule</keyword>
<comment type="similarity">
    <text evidence="4 14">Belongs to the tubulin family.</text>
</comment>
<dbReference type="Pfam" id="PF00091">
    <property type="entry name" value="Tubulin"/>
    <property type="match status" value="1"/>
</dbReference>
<dbReference type="InterPro" id="IPR017975">
    <property type="entry name" value="Tubulin_CS"/>
</dbReference>
<comment type="subcellular location">
    <subcellularLocation>
        <location evidence="3">Cell projection</location>
        <location evidence="3">Cilium</location>
    </subcellularLocation>
    <subcellularLocation>
        <location evidence="1">Cytoplasm</location>
        <location evidence="1">Cytoskeleton</location>
        <location evidence="1">Microtubule organizing center</location>
        <location evidence="1">Centrosome</location>
        <location evidence="1">Centriole</location>
    </subcellularLocation>
    <subcellularLocation>
        <location evidence="2">Nucleus</location>
    </subcellularLocation>
</comment>
<dbReference type="GO" id="GO:0007017">
    <property type="term" value="P:microtubule-based process"/>
    <property type="evidence" value="ECO:0007669"/>
    <property type="project" value="InterPro"/>
</dbReference>
<keyword evidence="11" id="KW-0966">Cell projection</keyword>
<keyword evidence="10" id="KW-0539">Nucleus</keyword>
<dbReference type="STRING" id="7574.A0A1S3JHG7"/>
<dbReference type="GO" id="GO:0005929">
    <property type="term" value="C:cilium"/>
    <property type="evidence" value="ECO:0007669"/>
    <property type="project" value="UniProtKB-SubCell"/>
</dbReference>
<dbReference type="GO" id="GO:0005874">
    <property type="term" value="C:microtubule"/>
    <property type="evidence" value="ECO:0007669"/>
    <property type="project" value="UniProtKB-KW"/>
</dbReference>
<dbReference type="Gene3D" id="3.40.50.1440">
    <property type="entry name" value="Tubulin/FtsZ, GTPase domain"/>
    <property type="match status" value="1"/>
</dbReference>
<organism evidence="16 17">
    <name type="scientific">Lingula anatina</name>
    <name type="common">Brachiopod</name>
    <name type="synonym">Lingula unguis</name>
    <dbReference type="NCBI Taxonomy" id="7574"/>
    <lineage>
        <taxon>Eukaryota</taxon>
        <taxon>Metazoa</taxon>
        <taxon>Spiralia</taxon>
        <taxon>Lophotrochozoa</taxon>
        <taxon>Brachiopoda</taxon>
        <taxon>Linguliformea</taxon>
        <taxon>Lingulata</taxon>
        <taxon>Lingulida</taxon>
        <taxon>Linguloidea</taxon>
        <taxon>Lingulidae</taxon>
        <taxon>Lingula</taxon>
    </lineage>
</organism>
<dbReference type="FunFam" id="3.40.50.1440:FF:000047">
    <property type="entry name" value="Tubulin delta chain"/>
    <property type="match status" value="1"/>
</dbReference>
<dbReference type="InterPro" id="IPR036525">
    <property type="entry name" value="Tubulin/FtsZ_GTPase_sf"/>
</dbReference>
<dbReference type="PANTHER" id="PTHR11588">
    <property type="entry name" value="TUBULIN"/>
    <property type="match status" value="1"/>
</dbReference>
<dbReference type="SUPFAM" id="SSF55307">
    <property type="entry name" value="Tubulin C-terminal domain-like"/>
    <property type="match status" value="1"/>
</dbReference>
<proteinExistence type="inferred from homology"/>
<evidence type="ECO:0000256" key="11">
    <source>
        <dbReference type="ARBA" id="ARBA00023273"/>
    </source>
</evidence>
<dbReference type="PRINTS" id="PR01224">
    <property type="entry name" value="DELTATUBULIN"/>
</dbReference>
<evidence type="ECO:0000256" key="5">
    <source>
        <dbReference type="ARBA" id="ARBA00014184"/>
    </source>
</evidence>
<dbReference type="InterPro" id="IPR023123">
    <property type="entry name" value="Tubulin_C"/>
</dbReference>
<keyword evidence="16" id="KW-1185">Reference proteome</keyword>
<dbReference type="InterPro" id="IPR003008">
    <property type="entry name" value="Tubulin_FtsZ_GTPase"/>
</dbReference>
<dbReference type="GeneID" id="106173275"/>
<evidence type="ECO:0000259" key="15">
    <source>
        <dbReference type="SMART" id="SM00864"/>
    </source>
</evidence>
<dbReference type="PROSITE" id="PS00227">
    <property type="entry name" value="TUBULIN"/>
    <property type="match status" value="1"/>
</dbReference>
<evidence type="ECO:0000256" key="14">
    <source>
        <dbReference type="RuleBase" id="RU000352"/>
    </source>
</evidence>
<dbReference type="PRINTS" id="PR01161">
    <property type="entry name" value="TUBULIN"/>
</dbReference>
<evidence type="ECO:0000256" key="4">
    <source>
        <dbReference type="ARBA" id="ARBA00009636"/>
    </source>
</evidence>
<reference evidence="17" key="1">
    <citation type="submission" date="2025-08" db="UniProtKB">
        <authorList>
            <consortium name="RefSeq"/>
        </authorList>
    </citation>
    <scope>IDENTIFICATION</scope>
    <source>
        <tissue evidence="17">Gonads</tissue>
    </source>
</reference>
<dbReference type="GO" id="GO:0005634">
    <property type="term" value="C:nucleus"/>
    <property type="evidence" value="ECO:0007669"/>
    <property type="project" value="UniProtKB-SubCell"/>
</dbReference>
<dbReference type="GO" id="GO:0005200">
    <property type="term" value="F:structural constituent of cytoskeleton"/>
    <property type="evidence" value="ECO:0007669"/>
    <property type="project" value="InterPro"/>
</dbReference>
<dbReference type="CDD" id="cd02189">
    <property type="entry name" value="delta_zeta_tubulin-like"/>
    <property type="match status" value="1"/>
</dbReference>
<dbReference type="GO" id="GO:0030030">
    <property type="term" value="P:cell projection organization"/>
    <property type="evidence" value="ECO:0007669"/>
    <property type="project" value="UniProtKB-KW"/>
</dbReference>
<evidence type="ECO:0000313" key="16">
    <source>
        <dbReference type="Proteomes" id="UP000085678"/>
    </source>
</evidence>
<protein>
    <recommendedName>
        <fullName evidence="5">Tubulin delta chain</fullName>
    </recommendedName>
    <alternativeName>
        <fullName evidence="12">Delta-tubulin</fullName>
    </alternativeName>
</protein>
<dbReference type="InParanoid" id="A0A1S3JHG7"/>
<evidence type="ECO:0000256" key="13">
    <source>
        <dbReference type="ARBA" id="ARBA00046149"/>
    </source>
</evidence>
<evidence type="ECO:0000256" key="1">
    <source>
        <dbReference type="ARBA" id="ARBA00004114"/>
    </source>
</evidence>
<evidence type="ECO:0000313" key="17">
    <source>
        <dbReference type="RefSeq" id="XP_013409803.1"/>
    </source>
</evidence>
<evidence type="ECO:0000256" key="8">
    <source>
        <dbReference type="ARBA" id="ARBA00022794"/>
    </source>
</evidence>
<gene>
    <name evidence="17" type="primary">LOC106173275</name>
</gene>
<keyword evidence="7 14" id="KW-0547">Nucleotide-binding</keyword>
<dbReference type="SUPFAM" id="SSF52490">
    <property type="entry name" value="Tubulin nucleotide-binding domain-like"/>
    <property type="match status" value="1"/>
</dbReference>
<evidence type="ECO:0000256" key="12">
    <source>
        <dbReference type="ARBA" id="ARBA00030594"/>
    </source>
</evidence>
<evidence type="ECO:0000256" key="7">
    <source>
        <dbReference type="ARBA" id="ARBA00022741"/>
    </source>
</evidence>
<dbReference type="AlphaFoldDB" id="A0A1S3JHG7"/>
<dbReference type="RefSeq" id="XP_013409803.1">
    <property type="nucleotide sequence ID" value="XM_013554349.2"/>
</dbReference>
<name>A0A1S3JHG7_LINAN</name>
<sequence>MSSVIVQVGQCGNQIGQQLWKHIQKDKKATDSHVYVNHDGKLRSVNVDSEPKVVKKLLRDAKKSNFREQNIILGKRGRGTNWSLGYHGLPGEDKLFNDALEAIRKEAERCDCFSGTIMIHSLSGGTGSGLGAHLCEAIRDEYPLQYMLSCLVAPHSSGESPLQHFNSLLCLSWVQRYSDGIILLSNDEILHRLQHRQKDKVDQEPVSFSQMNHHISSCLAGVLLPVDSLTPSSGVSLGMEPWELIRSACPMPALKILHLTQGIKSKSSWDNVASSSVYYLKRHDAQGKMYSSLANVVIARGDTHGTFPDYMKQIEDKVKSTYNCVSWNPYPVDFWTGKFNPAGGKDASSVTMAANYTNFLSPVEYMMSQSKLMYDAGAYLHWYWKYGCTRDDFDQAFESVSDIVTNYKEAVR</sequence>
<evidence type="ECO:0000256" key="6">
    <source>
        <dbReference type="ARBA" id="ARBA00022701"/>
    </source>
</evidence>
<keyword evidence="9 14" id="KW-0342">GTP-binding</keyword>
<feature type="domain" description="Tubulin/FtsZ GTPase" evidence="15">
    <location>
        <begin position="30"/>
        <end position="234"/>
    </location>
</feature>
<evidence type="ECO:0000256" key="3">
    <source>
        <dbReference type="ARBA" id="ARBA00004138"/>
    </source>
</evidence>
<dbReference type="Gene3D" id="1.10.287.600">
    <property type="entry name" value="Helix hairpin bin"/>
    <property type="match status" value="1"/>
</dbReference>
<dbReference type="OrthoDB" id="2588702at2759"/>
<dbReference type="InterPro" id="IPR000217">
    <property type="entry name" value="Tubulin"/>
</dbReference>
<dbReference type="GO" id="GO:0005525">
    <property type="term" value="F:GTP binding"/>
    <property type="evidence" value="ECO:0007669"/>
    <property type="project" value="UniProtKB-UniRule"/>
</dbReference>